<sequence>GCKQSKTGHGEYNAICDEWNQPQSQGKHDSQQPDQEGTQAVHDTSASPRVIAMMHSRFTQ</sequence>
<organism evidence="2 3">
    <name type="scientific">Datura stramonium</name>
    <name type="common">Jimsonweed</name>
    <name type="synonym">Common thornapple</name>
    <dbReference type="NCBI Taxonomy" id="4076"/>
    <lineage>
        <taxon>Eukaryota</taxon>
        <taxon>Viridiplantae</taxon>
        <taxon>Streptophyta</taxon>
        <taxon>Embryophyta</taxon>
        <taxon>Tracheophyta</taxon>
        <taxon>Spermatophyta</taxon>
        <taxon>Magnoliopsida</taxon>
        <taxon>eudicotyledons</taxon>
        <taxon>Gunneridae</taxon>
        <taxon>Pentapetalae</taxon>
        <taxon>asterids</taxon>
        <taxon>lamiids</taxon>
        <taxon>Solanales</taxon>
        <taxon>Solanaceae</taxon>
        <taxon>Solanoideae</taxon>
        <taxon>Datureae</taxon>
        <taxon>Datura</taxon>
    </lineage>
</organism>
<gene>
    <name evidence="2" type="ORF">HAX54_014583</name>
</gene>
<dbReference type="Proteomes" id="UP000823775">
    <property type="component" value="Unassembled WGS sequence"/>
</dbReference>
<keyword evidence="3" id="KW-1185">Reference proteome</keyword>
<protein>
    <submittedName>
        <fullName evidence="2">Uncharacterized protein</fullName>
    </submittedName>
</protein>
<evidence type="ECO:0000256" key="1">
    <source>
        <dbReference type="SAM" id="MobiDB-lite"/>
    </source>
</evidence>
<feature type="non-terminal residue" evidence="2">
    <location>
        <position position="1"/>
    </location>
</feature>
<dbReference type="EMBL" id="JACEIK010019070">
    <property type="protein sequence ID" value="MCE5166083.1"/>
    <property type="molecule type" value="Genomic_DNA"/>
</dbReference>
<comment type="caution">
    <text evidence="2">The sequence shown here is derived from an EMBL/GenBank/DDBJ whole genome shotgun (WGS) entry which is preliminary data.</text>
</comment>
<proteinExistence type="predicted"/>
<feature type="region of interest" description="Disordered" evidence="1">
    <location>
        <begin position="1"/>
        <end position="49"/>
    </location>
</feature>
<feature type="compositionally biased region" description="Polar residues" evidence="1">
    <location>
        <begin position="32"/>
        <end position="47"/>
    </location>
</feature>
<accession>A0ABS8Y298</accession>
<reference evidence="2 3" key="1">
    <citation type="journal article" date="2021" name="BMC Genomics">
        <title>Datura genome reveals duplications of psychoactive alkaloid biosynthetic genes and high mutation rate following tissue culture.</title>
        <authorList>
            <person name="Rajewski A."/>
            <person name="Carter-House D."/>
            <person name="Stajich J."/>
            <person name="Litt A."/>
        </authorList>
    </citation>
    <scope>NUCLEOTIDE SEQUENCE [LARGE SCALE GENOMIC DNA]</scope>
    <source>
        <strain evidence="2">AR-01</strain>
    </source>
</reference>
<evidence type="ECO:0000313" key="3">
    <source>
        <dbReference type="Proteomes" id="UP000823775"/>
    </source>
</evidence>
<evidence type="ECO:0000313" key="2">
    <source>
        <dbReference type="EMBL" id="MCE5166083.1"/>
    </source>
</evidence>
<name>A0ABS8Y298_DATST</name>